<dbReference type="GeneID" id="94235339"/>
<dbReference type="Proteomes" id="UP000235746">
    <property type="component" value="Unassembled WGS sequence"/>
</dbReference>
<reference evidence="4 5" key="1">
    <citation type="submission" date="2016-07" db="EMBL/GenBank/DDBJ databases">
        <title>Nontailed viruses are major unrecognized killers of bacteria in the ocean.</title>
        <authorList>
            <person name="Kauffman K."/>
            <person name="Hussain F."/>
            <person name="Yang J."/>
            <person name="Arevalo P."/>
            <person name="Brown J."/>
            <person name="Cutler M."/>
            <person name="Kelly L."/>
            <person name="Polz M.F."/>
        </authorList>
    </citation>
    <scope>NUCLEOTIDE SEQUENCE [LARGE SCALE GENOMIC DNA]</scope>
    <source>
        <strain evidence="5">10N.261.51.B8</strain>
        <strain evidence="4">10N.261.52.F7</strain>
    </source>
</reference>
<organism evidence="3 5">
    <name type="scientific">Vibrio lentus</name>
    <dbReference type="NCBI Taxonomy" id="136468"/>
    <lineage>
        <taxon>Bacteria</taxon>
        <taxon>Pseudomonadati</taxon>
        <taxon>Pseudomonadota</taxon>
        <taxon>Gammaproteobacteria</taxon>
        <taxon>Vibrionales</taxon>
        <taxon>Vibrionaceae</taxon>
        <taxon>Vibrio</taxon>
    </lineage>
</organism>
<dbReference type="RefSeq" id="WP_016788617.1">
    <property type="nucleotide sequence ID" value="NZ_CAWQOO010000879.1"/>
</dbReference>
<dbReference type="EMBL" id="MCSB01000010">
    <property type="protein sequence ID" value="PME30309.1"/>
    <property type="molecule type" value="Genomic_DNA"/>
</dbReference>
<name>A0A0L1LAD5_9VIBR</name>
<dbReference type="EMBL" id="MCXM01000014">
    <property type="protein sequence ID" value="PMK47216.1"/>
    <property type="molecule type" value="Genomic_DNA"/>
</dbReference>
<keyword evidence="6" id="KW-1185">Reference proteome</keyword>
<evidence type="ECO:0000313" key="4">
    <source>
        <dbReference type="Proteomes" id="UP000235385"/>
    </source>
</evidence>
<evidence type="ECO:0000313" key="1">
    <source>
        <dbReference type="EMBL" id="PME30309.1"/>
    </source>
</evidence>
<reference evidence="3" key="2">
    <citation type="submission" date="2016-07" db="EMBL/GenBank/DDBJ databases">
        <authorList>
            <person name="Wan K."/>
            <person name="Booth B."/>
            <person name="Spirohn K."/>
            <person name="Hao T."/>
            <person name="Hu Y."/>
            <person name="Calderwood M."/>
            <person name="Hill D."/>
            <person name="Mohr S."/>
            <person name="Vidal M."/>
            <person name="Celniker S."/>
            <person name="Perrimon N."/>
        </authorList>
    </citation>
    <scope>NUCLEOTIDE SEQUENCE</scope>
    <source>
        <strain evidence="3">10N.261.51.B8</strain>
    </source>
</reference>
<evidence type="ECO:0000313" key="3">
    <source>
        <dbReference type="EMBL" id="PML52767.1"/>
    </source>
</evidence>
<reference evidence="1" key="3">
    <citation type="submission" date="2016-07" db="EMBL/GenBank/DDBJ databases">
        <authorList>
            <person name="Kauffman K."/>
            <person name="Arevalo P."/>
            <person name="Polz M.F."/>
        </authorList>
    </citation>
    <scope>NUCLEOTIDE SEQUENCE</scope>
    <source>
        <strain evidence="2">10N.261.52.F7</strain>
        <strain evidence="1">10N.286.55.E1</strain>
    </source>
</reference>
<accession>A0A0L1LAD5</accession>
<gene>
    <name evidence="3" type="ORF">BCT74_14105</name>
    <name evidence="2" type="ORF">BCT99_17525</name>
    <name evidence="1" type="ORF">BCV38_20395</name>
</gene>
<evidence type="ECO:0000313" key="6">
    <source>
        <dbReference type="Proteomes" id="UP000239763"/>
    </source>
</evidence>
<reference evidence="3 6" key="4">
    <citation type="journal article" date="2018" name="Nature">
        <title>A major lineage of non-tailed dsDNA viruses as unrecognized killers of marine bacteria.</title>
        <authorList>
            <person name="Kauffman K.M."/>
            <person name="Hussain F.A."/>
            <person name="Yang J."/>
            <person name="Arevalo P."/>
            <person name="Brown J.M."/>
            <person name="Chang W.K."/>
            <person name="VanInsberghe D."/>
            <person name="Elsherbini J."/>
            <person name="Sharma R.S."/>
            <person name="Cutler M.B."/>
            <person name="Kelly L."/>
            <person name="Polz M.F."/>
        </authorList>
    </citation>
    <scope>NUCLEOTIDE SEQUENCE</scope>
    <source>
        <strain evidence="3">10N.261.51.B8</strain>
        <strain evidence="2">10N.261.52.F7</strain>
        <strain evidence="1 6">10N.286.55.E1</strain>
    </source>
</reference>
<dbReference type="OrthoDB" id="5893733at2"/>
<dbReference type="AlphaFoldDB" id="A0A0L1LAD5"/>
<sequence>MFKSNELTINIEAINVALSKVENANKIQLNTLKGYVSSEPEQAVLAFRSLNEVESIDDKLKKIMSELPHLSGEAHHLLETSILLQ</sequence>
<comment type="caution">
    <text evidence="3">The sequence shown here is derived from an EMBL/GenBank/DDBJ whole genome shotgun (WGS) entry which is preliminary data.</text>
</comment>
<evidence type="ECO:0000313" key="5">
    <source>
        <dbReference type="Proteomes" id="UP000235746"/>
    </source>
</evidence>
<protein>
    <submittedName>
        <fullName evidence="3">Uncharacterized protein</fullName>
    </submittedName>
</protein>
<dbReference type="EMBL" id="MCYL01000047">
    <property type="protein sequence ID" value="PML52767.1"/>
    <property type="molecule type" value="Genomic_DNA"/>
</dbReference>
<dbReference type="Proteomes" id="UP000239763">
    <property type="component" value="Unassembled WGS sequence"/>
</dbReference>
<evidence type="ECO:0000313" key="2">
    <source>
        <dbReference type="EMBL" id="PMK47216.1"/>
    </source>
</evidence>
<proteinExistence type="predicted"/>